<proteinExistence type="predicted"/>
<dbReference type="GO" id="GO:0016020">
    <property type="term" value="C:membrane"/>
    <property type="evidence" value="ECO:0007669"/>
    <property type="project" value="InterPro"/>
</dbReference>
<evidence type="ECO:0000313" key="3">
    <source>
        <dbReference type="Proteomes" id="UP000054988"/>
    </source>
</evidence>
<dbReference type="Proteomes" id="UP000054988">
    <property type="component" value="Unassembled WGS sequence"/>
</dbReference>
<dbReference type="InterPro" id="IPR036526">
    <property type="entry name" value="C-N_Hydrolase_sf"/>
</dbReference>
<dbReference type="EMBL" id="LATX01001990">
    <property type="protein sequence ID" value="KTB35373.1"/>
    <property type="molecule type" value="Genomic_DNA"/>
</dbReference>
<feature type="transmembrane region" description="Helical" evidence="1">
    <location>
        <begin position="89"/>
        <end position="116"/>
    </location>
</feature>
<reference evidence="2 3" key="1">
    <citation type="submission" date="2015-12" db="EMBL/GenBank/DDBJ databases">
        <title>Draft genome sequence of Moniliophthora roreri, the causal agent of frosty pod rot of cacao.</title>
        <authorList>
            <person name="Aime M.C."/>
            <person name="Diaz-Valderrama J.R."/>
            <person name="Kijpornyongpan T."/>
            <person name="Phillips-Mora W."/>
        </authorList>
    </citation>
    <scope>NUCLEOTIDE SEQUENCE [LARGE SCALE GENOMIC DNA]</scope>
    <source>
        <strain evidence="2 3">MCA 2952</strain>
    </source>
</reference>
<feature type="transmembrane region" description="Helical" evidence="1">
    <location>
        <begin position="64"/>
        <end position="83"/>
    </location>
</feature>
<feature type="transmembrane region" description="Helical" evidence="1">
    <location>
        <begin position="251"/>
        <end position="270"/>
    </location>
</feature>
<keyword evidence="1" id="KW-0472">Membrane</keyword>
<dbReference type="InterPro" id="IPR004563">
    <property type="entry name" value="Apolipo_AcylTrfase"/>
</dbReference>
<feature type="transmembrane region" description="Helical" evidence="1">
    <location>
        <begin position="524"/>
        <end position="546"/>
    </location>
</feature>
<accession>A0A0W0FGB1</accession>
<dbReference type="GO" id="GO:0016410">
    <property type="term" value="F:N-acyltransferase activity"/>
    <property type="evidence" value="ECO:0007669"/>
    <property type="project" value="InterPro"/>
</dbReference>
<feature type="transmembrane region" description="Helical" evidence="1">
    <location>
        <begin position="165"/>
        <end position="185"/>
    </location>
</feature>
<keyword evidence="1" id="KW-1133">Transmembrane helix</keyword>
<feature type="transmembrane region" description="Helical" evidence="1">
    <location>
        <begin position="227"/>
        <end position="245"/>
    </location>
</feature>
<dbReference type="PANTHER" id="PTHR38686:SF1">
    <property type="entry name" value="APOLIPOPROTEIN N-ACYLTRANSFERASE"/>
    <property type="match status" value="1"/>
</dbReference>
<gene>
    <name evidence="2" type="ORF">WG66_11971</name>
</gene>
<feature type="transmembrane region" description="Helical" evidence="1">
    <location>
        <begin position="34"/>
        <end position="52"/>
    </location>
</feature>
<protein>
    <recommendedName>
        <fullName evidence="4">CN hydrolase domain-containing protein</fullName>
    </recommendedName>
</protein>
<keyword evidence="1" id="KW-0812">Transmembrane</keyword>
<feature type="transmembrane region" description="Helical" evidence="1">
    <location>
        <begin position="128"/>
        <end position="153"/>
    </location>
</feature>
<dbReference type="SUPFAM" id="SSF56317">
    <property type="entry name" value="Carbon-nitrogen hydrolase"/>
    <property type="match status" value="1"/>
</dbReference>
<dbReference type="PANTHER" id="PTHR38686">
    <property type="entry name" value="APOLIPOPROTEIN N-ACYLTRANSFERASE"/>
    <property type="match status" value="1"/>
</dbReference>
<sequence length="582" mass="64217">MSLRYEVFHAKPHLYLWAASVLSSAFASTTIPSFLLLAVHLSILCVYGPILLDRRGQKSAKIARLWVGISISRSISWFAPSIHALDTPAVSVLVLLGQAMATSAITLTVVLLYTHLRTRVPMPAGTQYTLFPALWAGIWCAMAYCSPVGYLTSWTPVVGTESYDWLVPLLGPAVKNWLVAAWAVVGSQALEHWMMEWESPEEAPLIPAHDMGSSGLSKKDTHNHYRGSNAFIFILVALAAPPFFLGGDLPLPVISPYTTPLSVGCVLPSYRRYKHTNLNLDDYIEETKKLASQADILLWPEGAVSFQGEDERDAAFDKIRSKVPGAHVGVSFEETYPDPHNPTGKSGLKRNGMAIISKADSKPHLIYYKRHLVPIAESYSMRAGEEDPSIYNLELHAPKDMNKTDWSKEPPHIRHIPLTASICLDFAMPSPFSALESRPALILAPGRTWETTVGRVMWEQAKQRAYELGSTVLWCDGGDGGTSGVAGEGVSESIQVGKGSWVRQIGIQYEFDEGRTLYGRAGNWLIWGLIGLPLVLGPFEAVIGLLPNSGLLPGFGNMRRQFIAWKDRRRIEDNAEHEDLMS</sequence>
<evidence type="ECO:0000313" key="2">
    <source>
        <dbReference type="EMBL" id="KTB35373.1"/>
    </source>
</evidence>
<name>A0A0W0FGB1_MONRR</name>
<comment type="caution">
    <text evidence="2">The sequence shown here is derived from an EMBL/GenBank/DDBJ whole genome shotgun (WGS) entry which is preliminary data.</text>
</comment>
<dbReference type="GO" id="GO:0042158">
    <property type="term" value="P:lipoprotein biosynthetic process"/>
    <property type="evidence" value="ECO:0007669"/>
    <property type="project" value="InterPro"/>
</dbReference>
<evidence type="ECO:0008006" key="4">
    <source>
        <dbReference type="Google" id="ProtNLM"/>
    </source>
</evidence>
<dbReference type="eggNOG" id="ENOG502S655">
    <property type="taxonomic scope" value="Eukaryota"/>
</dbReference>
<dbReference type="AlphaFoldDB" id="A0A0W0FGB1"/>
<evidence type="ECO:0000256" key="1">
    <source>
        <dbReference type="SAM" id="Phobius"/>
    </source>
</evidence>
<dbReference type="Gene3D" id="3.60.110.10">
    <property type="entry name" value="Carbon-nitrogen hydrolase"/>
    <property type="match status" value="1"/>
</dbReference>
<organism evidence="2 3">
    <name type="scientific">Moniliophthora roreri</name>
    <name type="common">Frosty pod rot fungus</name>
    <name type="synonym">Monilia roreri</name>
    <dbReference type="NCBI Taxonomy" id="221103"/>
    <lineage>
        <taxon>Eukaryota</taxon>
        <taxon>Fungi</taxon>
        <taxon>Dikarya</taxon>
        <taxon>Basidiomycota</taxon>
        <taxon>Agaricomycotina</taxon>
        <taxon>Agaricomycetes</taxon>
        <taxon>Agaricomycetidae</taxon>
        <taxon>Agaricales</taxon>
        <taxon>Marasmiineae</taxon>
        <taxon>Marasmiaceae</taxon>
        <taxon>Moniliophthora</taxon>
    </lineage>
</organism>